<evidence type="ECO:0000256" key="13">
    <source>
        <dbReference type="ARBA" id="ARBA00039846"/>
    </source>
</evidence>
<protein>
    <recommendedName>
        <fullName evidence="13 16">Protein disulfide-isomerase</fullName>
        <ecNumber evidence="5 16">5.3.4.1</ecNumber>
    </recommendedName>
</protein>
<feature type="signal peptide" evidence="16">
    <location>
        <begin position="1"/>
        <end position="26"/>
    </location>
</feature>
<dbReference type="FunFam" id="3.40.30.10:FF:000150">
    <property type="entry name" value="Protein disulfide-isomerase"/>
    <property type="match status" value="1"/>
</dbReference>
<dbReference type="InterPro" id="IPR017937">
    <property type="entry name" value="Thioredoxin_CS"/>
</dbReference>
<organism evidence="18 19">
    <name type="scientific">Cucurbita argyrosperma subsp. sororia</name>
    <dbReference type="NCBI Taxonomy" id="37648"/>
    <lineage>
        <taxon>Eukaryota</taxon>
        <taxon>Viridiplantae</taxon>
        <taxon>Streptophyta</taxon>
        <taxon>Embryophyta</taxon>
        <taxon>Tracheophyta</taxon>
        <taxon>Spermatophyta</taxon>
        <taxon>Magnoliopsida</taxon>
        <taxon>eudicotyledons</taxon>
        <taxon>Gunneridae</taxon>
        <taxon>Pentapetalae</taxon>
        <taxon>rosids</taxon>
        <taxon>fabids</taxon>
        <taxon>Cucurbitales</taxon>
        <taxon>Cucurbitaceae</taxon>
        <taxon>Cucurbiteae</taxon>
        <taxon>Cucurbita</taxon>
    </lineage>
</organism>
<dbReference type="Pfam" id="PF00085">
    <property type="entry name" value="Thioredoxin"/>
    <property type="match status" value="2"/>
</dbReference>
<dbReference type="InterPro" id="IPR013766">
    <property type="entry name" value="Thioredoxin_domain"/>
</dbReference>
<evidence type="ECO:0000256" key="7">
    <source>
        <dbReference type="ARBA" id="ARBA00022737"/>
    </source>
</evidence>
<dbReference type="GO" id="GO:0006457">
    <property type="term" value="P:protein folding"/>
    <property type="evidence" value="ECO:0007669"/>
    <property type="project" value="TreeGrafter"/>
</dbReference>
<gene>
    <name evidence="18" type="primary">PDI</name>
    <name evidence="18" type="ORF">SDJN03_23406</name>
</gene>
<evidence type="ECO:0000256" key="11">
    <source>
        <dbReference type="ARBA" id="ARBA00023235"/>
    </source>
</evidence>
<evidence type="ECO:0000256" key="9">
    <source>
        <dbReference type="ARBA" id="ARBA00023157"/>
    </source>
</evidence>
<keyword evidence="7" id="KW-0677">Repeat</keyword>
<accession>A0AAV6MBR0</accession>
<keyword evidence="12 14" id="KW-0676">Redox-active center</keyword>
<reference evidence="18 19" key="1">
    <citation type="journal article" date="2021" name="Hortic Res">
        <title>The domestication of Cucurbita argyrosperma as revealed by the genome of its wild relative.</title>
        <authorList>
            <person name="Barrera-Redondo J."/>
            <person name="Sanchez-de la Vega G."/>
            <person name="Aguirre-Liguori J.A."/>
            <person name="Castellanos-Morales G."/>
            <person name="Gutierrez-Guerrero Y.T."/>
            <person name="Aguirre-Dugua X."/>
            <person name="Aguirre-Planter E."/>
            <person name="Tenaillon M.I."/>
            <person name="Lira-Saade R."/>
            <person name="Eguiarte L.E."/>
        </authorList>
    </citation>
    <scope>NUCLEOTIDE SEQUENCE [LARGE SCALE GENOMIC DNA]</scope>
    <source>
        <strain evidence="18">JBR-2021</strain>
    </source>
</reference>
<keyword evidence="10" id="KW-0325">Glycoprotein</keyword>
<comment type="similarity">
    <text evidence="4 15">Belongs to the protein disulfide isomerase family.</text>
</comment>
<feature type="chain" id="PRO_5043105522" description="Protein disulfide-isomerase" evidence="16">
    <location>
        <begin position="27"/>
        <end position="528"/>
    </location>
</feature>
<keyword evidence="8" id="KW-0256">Endoplasmic reticulum</keyword>
<evidence type="ECO:0000256" key="15">
    <source>
        <dbReference type="RuleBase" id="RU004208"/>
    </source>
</evidence>
<evidence type="ECO:0000313" key="18">
    <source>
        <dbReference type="EMBL" id="KAG6578958.1"/>
    </source>
</evidence>
<dbReference type="InterPro" id="IPR005788">
    <property type="entry name" value="PDI_thioredoxin-like_dom"/>
</dbReference>
<feature type="disulfide bond" description="Redox-active" evidence="14">
    <location>
        <begin position="62"/>
        <end position="65"/>
    </location>
</feature>
<evidence type="ECO:0000313" key="19">
    <source>
        <dbReference type="Proteomes" id="UP000685013"/>
    </source>
</evidence>
<comment type="subcellular location">
    <subcellularLocation>
        <location evidence="3">Endoplasmic reticulum lumen</location>
    </subcellularLocation>
</comment>
<dbReference type="Proteomes" id="UP000685013">
    <property type="component" value="Chromosome 15"/>
</dbReference>
<keyword evidence="9 14" id="KW-1015">Disulfide bond</keyword>
<evidence type="ECO:0000256" key="12">
    <source>
        <dbReference type="ARBA" id="ARBA00023284"/>
    </source>
</evidence>
<dbReference type="GO" id="GO:0034976">
    <property type="term" value="P:response to endoplasmic reticulum stress"/>
    <property type="evidence" value="ECO:0007669"/>
    <property type="project" value="TreeGrafter"/>
</dbReference>
<evidence type="ECO:0000259" key="17">
    <source>
        <dbReference type="PROSITE" id="PS51352"/>
    </source>
</evidence>
<dbReference type="FunFam" id="3.40.30.10:FF:000143">
    <property type="entry name" value="Protein disulfide-isomerase"/>
    <property type="match status" value="1"/>
</dbReference>
<evidence type="ECO:0000256" key="6">
    <source>
        <dbReference type="ARBA" id="ARBA00022729"/>
    </source>
</evidence>
<dbReference type="AlphaFoldDB" id="A0AAV6MBR0"/>
<name>A0AAV6MBR0_9ROSI</name>
<dbReference type="InterPro" id="IPR005792">
    <property type="entry name" value="Prot_disulphide_isomerase"/>
</dbReference>
<comment type="catalytic activity">
    <reaction evidence="1 16">
        <text>Catalyzes the rearrangement of -S-S- bonds in proteins.</text>
        <dbReference type="EC" id="5.3.4.1"/>
    </reaction>
</comment>
<comment type="caution">
    <text evidence="18">The sequence shown here is derived from an EMBL/GenBank/DDBJ whole genome shotgun (WGS) entry which is preliminary data.</text>
</comment>
<feature type="domain" description="Thioredoxin" evidence="17">
    <location>
        <begin position="354"/>
        <end position="483"/>
    </location>
</feature>
<keyword evidence="19" id="KW-1185">Reference proteome</keyword>
<keyword evidence="6 16" id="KW-0732">Signal</keyword>
<dbReference type="PANTHER" id="PTHR18929:SF132">
    <property type="entry name" value="PROTEIN DISULFIDE-ISOMERASE A3"/>
    <property type="match status" value="1"/>
</dbReference>
<dbReference type="PROSITE" id="PS51352">
    <property type="entry name" value="THIOREDOXIN_2"/>
    <property type="match status" value="2"/>
</dbReference>
<dbReference type="GO" id="GO:0005788">
    <property type="term" value="C:endoplasmic reticulum lumen"/>
    <property type="evidence" value="ECO:0007669"/>
    <property type="project" value="UniProtKB-SubCell"/>
</dbReference>
<dbReference type="NCBIfam" id="TIGR01130">
    <property type="entry name" value="ER_PDI_fam"/>
    <property type="match status" value="1"/>
</dbReference>
<dbReference type="FunFam" id="3.40.30.10:FF:000184">
    <property type="entry name" value="Protein disulfide-isomerase"/>
    <property type="match status" value="1"/>
</dbReference>
<dbReference type="NCBIfam" id="TIGR01126">
    <property type="entry name" value="pdi_dom"/>
    <property type="match status" value="2"/>
</dbReference>
<evidence type="ECO:0000256" key="5">
    <source>
        <dbReference type="ARBA" id="ARBA00012723"/>
    </source>
</evidence>
<keyword evidence="11 16" id="KW-0413">Isomerase</keyword>
<dbReference type="PROSITE" id="PS00194">
    <property type="entry name" value="THIOREDOXIN_1"/>
    <property type="match status" value="2"/>
</dbReference>
<evidence type="ECO:0000256" key="8">
    <source>
        <dbReference type="ARBA" id="ARBA00022824"/>
    </source>
</evidence>
<evidence type="ECO:0000256" key="3">
    <source>
        <dbReference type="ARBA" id="ARBA00004319"/>
    </source>
</evidence>
<dbReference type="CDD" id="cd02982">
    <property type="entry name" value="PDI_b'_family"/>
    <property type="match status" value="1"/>
</dbReference>
<dbReference type="CDD" id="cd02961">
    <property type="entry name" value="PDI_a_family"/>
    <property type="match status" value="1"/>
</dbReference>
<dbReference type="FunFam" id="3.40.30.10:FF:000152">
    <property type="entry name" value="Protein disulfide-isomerase"/>
    <property type="match status" value="1"/>
</dbReference>
<evidence type="ECO:0000256" key="4">
    <source>
        <dbReference type="ARBA" id="ARBA00006347"/>
    </source>
</evidence>
<proteinExistence type="inferred from homology"/>
<evidence type="ECO:0000256" key="10">
    <source>
        <dbReference type="ARBA" id="ARBA00023180"/>
    </source>
</evidence>
<dbReference type="Pfam" id="PF13848">
    <property type="entry name" value="Thioredoxin_6"/>
    <property type="match status" value="1"/>
</dbReference>
<dbReference type="GO" id="GO:0003756">
    <property type="term" value="F:protein disulfide isomerase activity"/>
    <property type="evidence" value="ECO:0007669"/>
    <property type="project" value="UniProtKB-EC"/>
</dbReference>
<evidence type="ECO:0000256" key="14">
    <source>
        <dbReference type="PIRSR" id="PIRSR605792-51"/>
    </source>
</evidence>
<evidence type="ECO:0000256" key="1">
    <source>
        <dbReference type="ARBA" id="ARBA00001182"/>
    </source>
</evidence>
<comment type="function">
    <text evidence="2">Participates in the folding of proteins containing disulfide bonds, may be involved in glycosylation, prolyl hydroxylation and triglyceride transfer.</text>
</comment>
<feature type="non-terminal residue" evidence="18">
    <location>
        <position position="1"/>
    </location>
</feature>
<dbReference type="CDD" id="cd02981">
    <property type="entry name" value="PDI_b_family"/>
    <property type="match status" value="1"/>
</dbReference>
<dbReference type="EMBL" id="JAGKQH010000015">
    <property type="protein sequence ID" value="KAG6578958.1"/>
    <property type="molecule type" value="Genomic_DNA"/>
</dbReference>
<feature type="disulfide bond" description="Redox-active" evidence="14">
    <location>
        <begin position="405"/>
        <end position="408"/>
    </location>
</feature>
<dbReference type="CDD" id="cd02995">
    <property type="entry name" value="PDI_a_PDI_a'_C"/>
    <property type="match status" value="1"/>
</dbReference>
<dbReference type="EC" id="5.3.4.1" evidence="5 16"/>
<evidence type="ECO:0000256" key="2">
    <source>
        <dbReference type="ARBA" id="ARBA00002692"/>
    </source>
</evidence>
<feature type="domain" description="Thioredoxin" evidence="17">
    <location>
        <begin position="15"/>
        <end position="144"/>
    </location>
</feature>
<sequence>MASSSLIRFLVLASVLFSASFIEIYAEEAEAKEFVLTLDNSNFSDVVSKHNFIVVEFYAPWCGHCQKLAPEYEKAASILSSHDPPIVLAKIDANEESNRELAGQFEIRGFPTIKILRNGGKSSQDYKGPRDAEGIVDYLKKQSGPASAEIKSAEDASNLIKNVFIVGIFPKLSGEEFDSYIALAEKLRSDYSFGHTLDAKLLPRGETSVSGPVVRLFKPFDEQFVDFKDFDAAKLEKFIEESSIPLVTVFDNDPNNHVYLSKFFNSPNDKAMLFLNYTSEVADSLKSKYREVAEQYKGEGISFLIGDSQSSQAALNYFGLKEEQVPVLLVQKNDRFKYVNFNVEADQIAPWMKDYKNGNVPQFVKSEPIPESNNEPVKVVVADSLQDIVFKSGKNVLLEFYSPWCGHCKKLAPTLEEVAVSYESDPEIIIAKFDATANDIADGDFDVQGYPTVYFRSASGKLVDYNGDRTKEDIINFIETNRDRIAEPRMSSKNGSQLFGSWSRQTSSRTCGVGGWACSVSCCYSHGS</sequence>
<dbReference type="PANTHER" id="PTHR18929">
    <property type="entry name" value="PROTEIN DISULFIDE ISOMERASE"/>
    <property type="match status" value="1"/>
</dbReference>
<evidence type="ECO:0000256" key="16">
    <source>
        <dbReference type="RuleBase" id="RU361130"/>
    </source>
</evidence>